<dbReference type="Proteomes" id="UP000515163">
    <property type="component" value="Unplaced"/>
</dbReference>
<organism evidence="3 4">
    <name type="scientific">Actinia tenebrosa</name>
    <name type="common">Australian red waratah sea anemone</name>
    <dbReference type="NCBI Taxonomy" id="6105"/>
    <lineage>
        <taxon>Eukaryota</taxon>
        <taxon>Metazoa</taxon>
        <taxon>Cnidaria</taxon>
        <taxon>Anthozoa</taxon>
        <taxon>Hexacorallia</taxon>
        <taxon>Actiniaria</taxon>
        <taxon>Actiniidae</taxon>
        <taxon>Actinia</taxon>
    </lineage>
</organism>
<dbReference type="AlphaFoldDB" id="A0A6P8HE19"/>
<dbReference type="GeneID" id="116288201"/>
<evidence type="ECO:0000256" key="2">
    <source>
        <dbReference type="SAM" id="Phobius"/>
    </source>
</evidence>
<gene>
    <name evidence="4" type="primary">LOC116288201</name>
</gene>
<dbReference type="Pfam" id="PF05821">
    <property type="entry name" value="NDUF_B8"/>
    <property type="match status" value="1"/>
</dbReference>
<keyword evidence="3" id="KW-1185">Reference proteome</keyword>
<sequence length="188" mass="21633">MASRAVGLARLANKFSPSSIIRCNFLRHRAVVAGYHTAKSNPPLPMPFDDNRNVPTKWDDDGLDLGDYPNLPYISYQRRPQSDWWDFQDRRNYAEPIHEDEDALNIWVWQEVECNDRYTKTEALTHLLIAFGLLGGVYYLSYLYDAPSRNPAIPREMPFNNLYLERGGDPDKDPSLDKGKVHNTLFGA</sequence>
<dbReference type="OrthoDB" id="2014058at2759"/>
<accession>A0A6P8HE19</accession>
<feature type="compositionally biased region" description="Basic and acidic residues" evidence="1">
    <location>
        <begin position="168"/>
        <end position="180"/>
    </location>
</feature>
<evidence type="ECO:0000313" key="3">
    <source>
        <dbReference type="Proteomes" id="UP000515163"/>
    </source>
</evidence>
<dbReference type="GO" id="GO:0005739">
    <property type="term" value="C:mitochondrion"/>
    <property type="evidence" value="ECO:0007669"/>
    <property type="project" value="InterPro"/>
</dbReference>
<evidence type="ECO:0000313" key="4">
    <source>
        <dbReference type="RefSeq" id="XP_031550815.1"/>
    </source>
</evidence>
<feature type="region of interest" description="Disordered" evidence="1">
    <location>
        <begin position="168"/>
        <end position="188"/>
    </location>
</feature>
<dbReference type="FunCoup" id="A0A6P8HE19">
    <property type="interactions" value="973"/>
</dbReference>
<dbReference type="KEGG" id="aten:116288201"/>
<dbReference type="InParanoid" id="A0A6P8HE19"/>
<dbReference type="InterPro" id="IPR008699">
    <property type="entry name" value="NDUFB8"/>
</dbReference>
<keyword evidence="2" id="KW-0812">Transmembrane</keyword>
<proteinExistence type="predicted"/>
<keyword evidence="2" id="KW-0472">Membrane</keyword>
<dbReference type="RefSeq" id="XP_031550815.1">
    <property type="nucleotide sequence ID" value="XM_031694955.1"/>
</dbReference>
<dbReference type="PANTHER" id="PTHR12840">
    <property type="entry name" value="NADH-UBIQUINONE OXIDOREDUCTASE ASHI SUBUNIT"/>
    <property type="match status" value="1"/>
</dbReference>
<keyword evidence="2" id="KW-1133">Transmembrane helix</keyword>
<protein>
    <submittedName>
        <fullName evidence="4">NADH dehydrogenase [ubiquinone] 1 beta subcomplex subunit 8, mitochondrial-like</fullName>
    </submittedName>
</protein>
<name>A0A6P8HE19_ACTTE</name>
<feature type="transmembrane region" description="Helical" evidence="2">
    <location>
        <begin position="123"/>
        <end position="144"/>
    </location>
</feature>
<reference evidence="4" key="1">
    <citation type="submission" date="2025-08" db="UniProtKB">
        <authorList>
            <consortium name="RefSeq"/>
        </authorList>
    </citation>
    <scope>IDENTIFICATION</scope>
    <source>
        <tissue evidence="4">Tentacle</tissue>
    </source>
</reference>
<evidence type="ECO:0000256" key="1">
    <source>
        <dbReference type="SAM" id="MobiDB-lite"/>
    </source>
</evidence>
<dbReference type="PANTHER" id="PTHR12840:SF1">
    <property type="entry name" value="NADH DEHYDROGENASE [UBIQUINONE] 1 BETA SUBCOMPLEX SUBUNIT 8, MITOCHONDRIAL"/>
    <property type="match status" value="1"/>
</dbReference>